<feature type="transmembrane region" description="Helical" evidence="1">
    <location>
        <begin position="6"/>
        <end position="24"/>
    </location>
</feature>
<organism evidence="2 3">
    <name type="scientific">Marinisporobacter balticus</name>
    <dbReference type="NCBI Taxonomy" id="2018667"/>
    <lineage>
        <taxon>Bacteria</taxon>
        <taxon>Bacillati</taxon>
        <taxon>Bacillota</taxon>
        <taxon>Clostridia</taxon>
        <taxon>Peptostreptococcales</taxon>
        <taxon>Thermotaleaceae</taxon>
        <taxon>Marinisporobacter</taxon>
    </lineage>
</organism>
<keyword evidence="1" id="KW-1133">Transmembrane helix</keyword>
<keyword evidence="1" id="KW-0812">Transmembrane</keyword>
<protein>
    <submittedName>
        <fullName evidence="2">Uncharacterized protein</fullName>
    </submittedName>
</protein>
<feature type="transmembrane region" description="Helical" evidence="1">
    <location>
        <begin position="31"/>
        <end position="53"/>
    </location>
</feature>
<evidence type="ECO:0000313" key="2">
    <source>
        <dbReference type="EMBL" id="TCO69838.1"/>
    </source>
</evidence>
<dbReference type="Proteomes" id="UP000294919">
    <property type="component" value="Unassembled WGS sequence"/>
</dbReference>
<gene>
    <name evidence="2" type="ORF">EV214_12910</name>
</gene>
<evidence type="ECO:0000313" key="3">
    <source>
        <dbReference type="Proteomes" id="UP000294919"/>
    </source>
</evidence>
<dbReference type="AlphaFoldDB" id="A0A4R2KIL2"/>
<dbReference type="EMBL" id="SLWV01000029">
    <property type="protein sequence ID" value="TCO69838.1"/>
    <property type="molecule type" value="Genomic_DNA"/>
</dbReference>
<keyword evidence="1" id="KW-0472">Membrane</keyword>
<sequence>MMVLLLKIHLLISGFMFFLGMNRINKQERFCNFMIALFFPIGGHLMVLILYLLRNRKVKSIEDEDEEERFHILFTDRFSIERDTRIVPLEETLLMNDTKIKRHQLLDAMKRDSSGYINIFKIALRDEDVETSHYAASAIDKIKREFDLKLQQFSVAYEKNKTDEKLSKEYSQFLDEYINSNLLDEDEYEYKIIMGIHIQVIENILKITEDKDKYYKKIIDILFKIKDLERARKYCEEFIENYKTEDAYMVNLRYYFLIKDKENFKKCFENLLKSSIKLSNKGLEIIRFWLGAS</sequence>
<keyword evidence="3" id="KW-1185">Reference proteome</keyword>
<proteinExistence type="predicted"/>
<reference evidence="2 3" key="1">
    <citation type="submission" date="2019-03" db="EMBL/GenBank/DDBJ databases">
        <title>Genomic Encyclopedia of Type Strains, Phase IV (KMG-IV): sequencing the most valuable type-strain genomes for metagenomic binning, comparative biology and taxonomic classification.</title>
        <authorList>
            <person name="Goeker M."/>
        </authorList>
    </citation>
    <scope>NUCLEOTIDE SEQUENCE [LARGE SCALE GENOMIC DNA]</scope>
    <source>
        <strain evidence="2 3">DSM 102940</strain>
    </source>
</reference>
<name>A0A4R2KIL2_9FIRM</name>
<comment type="caution">
    <text evidence="2">The sequence shown here is derived from an EMBL/GenBank/DDBJ whole genome shotgun (WGS) entry which is preliminary data.</text>
</comment>
<accession>A0A4R2KIL2</accession>
<evidence type="ECO:0000256" key="1">
    <source>
        <dbReference type="SAM" id="Phobius"/>
    </source>
</evidence>